<dbReference type="Pfam" id="PF00588">
    <property type="entry name" value="SpoU_methylase"/>
    <property type="match status" value="1"/>
</dbReference>
<dbReference type="PANTHER" id="PTHR46429:SF1">
    <property type="entry name" value="23S RRNA (GUANOSINE-2'-O-)-METHYLTRANSFERASE RLMB"/>
    <property type="match status" value="1"/>
</dbReference>
<dbReference type="CDD" id="cd18103">
    <property type="entry name" value="SpoU-like_RlmB"/>
    <property type="match status" value="1"/>
</dbReference>
<evidence type="ECO:0000259" key="4">
    <source>
        <dbReference type="SMART" id="SM00967"/>
    </source>
</evidence>
<sequence>MKLIIGRKPVLEALNSDEQISQVYILFGQEGGIINAIRVAAKKRGIKINQITQDKFRQLVKDKNAQGVAAIKSEQKFYTLQEIIEFSKLKNSKALSVGEGLGEALPLLLILDSIQDTHNVGAILRTAECSGVDGVIVTKHNSAPINETVAKTSAGASELVKICQVNNLANTIDELKKEGFWIVGSYLGNSKPYTEIDYKIPIALIVGNEEKGIRKLTADKCDFLVHIPMKGKIQSLNVSVATGILLFEILRQRNK</sequence>
<evidence type="ECO:0000313" key="5">
    <source>
        <dbReference type="EMBL" id="HGT46508.1"/>
    </source>
</evidence>
<protein>
    <submittedName>
        <fullName evidence="5">23S rRNA (Guanosine(2251)-2'-O)-methyltransferase RlmB</fullName>
    </submittedName>
</protein>
<dbReference type="Gene3D" id="3.40.1280.10">
    <property type="match status" value="1"/>
</dbReference>
<dbReference type="InterPro" id="IPR001537">
    <property type="entry name" value="SpoU_MeTrfase"/>
</dbReference>
<dbReference type="SUPFAM" id="SSF75217">
    <property type="entry name" value="alpha/beta knot"/>
    <property type="match status" value="1"/>
</dbReference>
<dbReference type="GO" id="GO:0008173">
    <property type="term" value="F:RNA methyltransferase activity"/>
    <property type="evidence" value="ECO:0007669"/>
    <property type="project" value="InterPro"/>
</dbReference>
<organism evidence="5">
    <name type="scientific">Ignavibacterium album</name>
    <dbReference type="NCBI Taxonomy" id="591197"/>
    <lineage>
        <taxon>Bacteria</taxon>
        <taxon>Pseudomonadati</taxon>
        <taxon>Ignavibacteriota</taxon>
        <taxon>Ignavibacteria</taxon>
        <taxon>Ignavibacteriales</taxon>
        <taxon>Ignavibacteriaceae</taxon>
        <taxon>Ignavibacterium</taxon>
    </lineage>
</organism>
<dbReference type="Pfam" id="PF08032">
    <property type="entry name" value="SpoU_sub_bind"/>
    <property type="match status" value="1"/>
</dbReference>
<accession>A0A832G1E9</accession>
<dbReference type="Gene3D" id="3.30.1330.30">
    <property type="match status" value="1"/>
</dbReference>
<dbReference type="FunFam" id="3.40.1280.10:FF:000008">
    <property type="entry name" value="Group 3 RNA methyltransferase TrmH"/>
    <property type="match status" value="1"/>
</dbReference>
<dbReference type="GO" id="GO:0006396">
    <property type="term" value="P:RNA processing"/>
    <property type="evidence" value="ECO:0007669"/>
    <property type="project" value="InterPro"/>
</dbReference>
<gene>
    <name evidence="5" type="primary">rlmB</name>
    <name evidence="5" type="ORF">ENS56_00535</name>
</gene>
<keyword evidence="2 5" id="KW-0489">Methyltransferase</keyword>
<evidence type="ECO:0000256" key="3">
    <source>
        <dbReference type="ARBA" id="ARBA00022679"/>
    </source>
</evidence>
<keyword evidence="3 5" id="KW-0808">Transferase</keyword>
<dbReference type="PANTHER" id="PTHR46429">
    <property type="entry name" value="23S RRNA (GUANOSINE-2'-O-)-METHYLTRANSFERASE RLMB"/>
    <property type="match status" value="1"/>
</dbReference>
<dbReference type="AlphaFoldDB" id="A0A832G1E9"/>
<evidence type="ECO:0000256" key="1">
    <source>
        <dbReference type="ARBA" id="ARBA00007228"/>
    </source>
</evidence>
<dbReference type="InterPro" id="IPR004441">
    <property type="entry name" value="rRNA_MeTrfase_TrmH"/>
</dbReference>
<reference evidence="5" key="1">
    <citation type="journal article" date="2020" name="mSystems">
        <title>Genome- and Community-Level Interaction Insights into Carbon Utilization and Element Cycling Functions of Hydrothermarchaeota in Hydrothermal Sediment.</title>
        <authorList>
            <person name="Zhou Z."/>
            <person name="Liu Y."/>
            <person name="Xu W."/>
            <person name="Pan J."/>
            <person name="Luo Z.H."/>
            <person name="Li M."/>
        </authorList>
    </citation>
    <scope>NUCLEOTIDE SEQUENCE [LARGE SCALE GENOMIC DNA]</scope>
    <source>
        <strain evidence="5">SpSt-500</strain>
    </source>
</reference>
<dbReference type="InterPro" id="IPR029028">
    <property type="entry name" value="Alpha/beta_knot_MTases"/>
</dbReference>
<feature type="domain" description="RNA 2-O ribose methyltransferase substrate binding" evidence="4">
    <location>
        <begin position="3"/>
        <end position="78"/>
    </location>
</feature>
<evidence type="ECO:0000256" key="2">
    <source>
        <dbReference type="ARBA" id="ARBA00022603"/>
    </source>
</evidence>
<dbReference type="InterPro" id="IPR029064">
    <property type="entry name" value="Ribosomal_eL30-like_sf"/>
</dbReference>
<dbReference type="InterPro" id="IPR013123">
    <property type="entry name" value="SpoU_subst-bd"/>
</dbReference>
<dbReference type="GO" id="GO:0032259">
    <property type="term" value="P:methylation"/>
    <property type="evidence" value="ECO:0007669"/>
    <property type="project" value="UniProtKB-KW"/>
</dbReference>
<dbReference type="GO" id="GO:0003723">
    <property type="term" value="F:RNA binding"/>
    <property type="evidence" value="ECO:0007669"/>
    <property type="project" value="InterPro"/>
</dbReference>
<comment type="caution">
    <text evidence="5">The sequence shown here is derived from an EMBL/GenBank/DDBJ whole genome shotgun (WGS) entry which is preliminary data.</text>
</comment>
<dbReference type="SUPFAM" id="SSF55315">
    <property type="entry name" value="L30e-like"/>
    <property type="match status" value="1"/>
</dbReference>
<name>A0A832G1E9_9BACT</name>
<dbReference type="InterPro" id="IPR029026">
    <property type="entry name" value="tRNA_m1G_MTases_N"/>
</dbReference>
<dbReference type="GO" id="GO:0005829">
    <property type="term" value="C:cytosol"/>
    <property type="evidence" value="ECO:0007669"/>
    <property type="project" value="TreeGrafter"/>
</dbReference>
<dbReference type="NCBIfam" id="TIGR00186">
    <property type="entry name" value="rRNA_methyl_3"/>
    <property type="match status" value="1"/>
</dbReference>
<proteinExistence type="inferred from homology"/>
<dbReference type="EMBL" id="DSVI01000004">
    <property type="protein sequence ID" value="HGT46508.1"/>
    <property type="molecule type" value="Genomic_DNA"/>
</dbReference>
<dbReference type="SMART" id="SM00967">
    <property type="entry name" value="SpoU_sub_bind"/>
    <property type="match status" value="1"/>
</dbReference>
<comment type="similarity">
    <text evidence="1">Belongs to the class IV-like SAM-binding methyltransferase superfamily. RNA methyltransferase TrmH family.</text>
</comment>